<dbReference type="PANTHER" id="PTHR37422">
    <property type="entry name" value="TEICHURONIC ACID BIOSYNTHESIS PROTEIN TUAE"/>
    <property type="match status" value="1"/>
</dbReference>
<evidence type="ECO:0000256" key="5">
    <source>
        <dbReference type="SAM" id="Phobius"/>
    </source>
</evidence>
<dbReference type="GO" id="GO:0016020">
    <property type="term" value="C:membrane"/>
    <property type="evidence" value="ECO:0007669"/>
    <property type="project" value="UniProtKB-SubCell"/>
</dbReference>
<keyword evidence="3 5" id="KW-1133">Transmembrane helix</keyword>
<dbReference type="Pfam" id="PF04932">
    <property type="entry name" value="Wzy_C"/>
    <property type="match status" value="1"/>
</dbReference>
<dbReference type="InterPro" id="IPR051533">
    <property type="entry name" value="WaaL-like"/>
</dbReference>
<feature type="transmembrane region" description="Helical" evidence="5">
    <location>
        <begin position="196"/>
        <end position="215"/>
    </location>
</feature>
<proteinExistence type="predicted"/>
<dbReference type="AlphaFoldDB" id="A0A2K8Z797"/>
<feature type="domain" description="O-antigen ligase-related" evidence="6">
    <location>
        <begin position="286"/>
        <end position="425"/>
    </location>
</feature>
<keyword evidence="2 5" id="KW-0812">Transmembrane</keyword>
<gene>
    <name evidence="7" type="ORF">CWM47_30190</name>
</gene>
<evidence type="ECO:0000256" key="4">
    <source>
        <dbReference type="ARBA" id="ARBA00023136"/>
    </source>
</evidence>
<keyword evidence="4 5" id="KW-0472">Membrane</keyword>
<keyword evidence="8" id="KW-1185">Reference proteome</keyword>
<reference evidence="7 8" key="1">
    <citation type="submission" date="2017-11" db="EMBL/GenBank/DDBJ databases">
        <title>Taxonomic description and genome sequences of Spirosoma HA7 sp. nov., isolated from pollen microhabitat of Corylus avellana.</title>
        <authorList>
            <person name="Ambika Manirajan B."/>
            <person name="Suarez C."/>
            <person name="Ratering S."/>
            <person name="Geissler-Plaum R."/>
            <person name="Cardinale M."/>
            <person name="Sylvia S."/>
        </authorList>
    </citation>
    <scope>NUCLEOTIDE SEQUENCE [LARGE SCALE GENOMIC DNA]</scope>
    <source>
        <strain evidence="7 8">HA7</strain>
    </source>
</reference>
<dbReference type="KEGG" id="spir:CWM47_30190"/>
<organism evidence="7 8">
    <name type="scientific">Spirosoma pollinicola</name>
    <dbReference type="NCBI Taxonomy" id="2057025"/>
    <lineage>
        <taxon>Bacteria</taxon>
        <taxon>Pseudomonadati</taxon>
        <taxon>Bacteroidota</taxon>
        <taxon>Cytophagia</taxon>
        <taxon>Cytophagales</taxon>
        <taxon>Cytophagaceae</taxon>
        <taxon>Spirosoma</taxon>
    </lineage>
</organism>
<evidence type="ECO:0000256" key="3">
    <source>
        <dbReference type="ARBA" id="ARBA00022989"/>
    </source>
</evidence>
<feature type="transmembrane region" description="Helical" evidence="5">
    <location>
        <begin position="109"/>
        <end position="130"/>
    </location>
</feature>
<dbReference type="Proteomes" id="UP000232883">
    <property type="component" value="Chromosome"/>
</dbReference>
<evidence type="ECO:0000256" key="1">
    <source>
        <dbReference type="ARBA" id="ARBA00004141"/>
    </source>
</evidence>
<comment type="subcellular location">
    <subcellularLocation>
        <location evidence="1">Membrane</location>
        <topology evidence="1">Multi-pass membrane protein</topology>
    </subcellularLocation>
</comment>
<feature type="transmembrane region" description="Helical" evidence="5">
    <location>
        <begin position="80"/>
        <end position="97"/>
    </location>
</feature>
<dbReference type="EMBL" id="CP025096">
    <property type="protein sequence ID" value="AUD05741.1"/>
    <property type="molecule type" value="Genomic_DNA"/>
</dbReference>
<feature type="transmembrane region" description="Helical" evidence="5">
    <location>
        <begin position="320"/>
        <end position="337"/>
    </location>
</feature>
<sequence>MTGFVKERLAGSIPDTMSVITHYFTENRSGRLLLALLGCLLAALVLGFIIAKGGIAVAGLLIVAPPALLFLSFCFNQPKVGIFSCLILSLFLFSHSIGDMIAKIVGPSFQLGLLLDGCLLVSLLGVLFTAKAEDWQRLNNPVIYLLLLWLLYTILELFNPMSISREPWFVAVRGFSLYWFELTVIGFIVLKRESDLRLFVNIWMIGCMIMALWSFKQQYMGLTNEEQFWMDNIAFSTHIINGVMRCFGMCPDAGQFGAVMAQATLFAMIRMLDEPSKLRKIGYGIMTLVFFWGFAIAGSRGPLAVLGAGFAVYLVLKRNIVVLVVGGTVGAMAFGFLKYTTILQANSQVQRLRSALDPEDPSLQLRLSNQRLFADFLSTRPFGVGLGLAGDSGKKYWQVVVTTQGIDSWYVKIWVETGVIGLVIHVIGILTFFVLGFRKVFYIHDPHLRSVMSGLLCGYFGILVANYGNQIMGQKPTCFIIYISIIFFVQADQFDKVPPPAQQPNRTLP</sequence>
<accession>A0A2K8Z797</accession>
<evidence type="ECO:0000259" key="6">
    <source>
        <dbReference type="Pfam" id="PF04932"/>
    </source>
</evidence>
<evidence type="ECO:0000313" key="8">
    <source>
        <dbReference type="Proteomes" id="UP000232883"/>
    </source>
</evidence>
<feature type="transmembrane region" description="Helical" evidence="5">
    <location>
        <begin position="32"/>
        <end position="50"/>
    </location>
</feature>
<evidence type="ECO:0000313" key="7">
    <source>
        <dbReference type="EMBL" id="AUD05741.1"/>
    </source>
</evidence>
<dbReference type="InterPro" id="IPR007016">
    <property type="entry name" value="O-antigen_ligase-rel_domated"/>
</dbReference>
<feature type="transmembrane region" description="Helical" evidence="5">
    <location>
        <begin position="253"/>
        <end position="272"/>
    </location>
</feature>
<feature type="transmembrane region" description="Helical" evidence="5">
    <location>
        <begin position="56"/>
        <end position="75"/>
    </location>
</feature>
<protein>
    <recommendedName>
        <fullName evidence="6">O-antigen ligase-related domain-containing protein</fullName>
    </recommendedName>
</protein>
<feature type="transmembrane region" description="Helical" evidence="5">
    <location>
        <begin position="168"/>
        <end position="189"/>
    </location>
</feature>
<dbReference type="PANTHER" id="PTHR37422:SF13">
    <property type="entry name" value="LIPOPOLYSACCHARIDE BIOSYNTHESIS PROTEIN PA4999-RELATED"/>
    <property type="match status" value="1"/>
</dbReference>
<feature type="transmembrane region" description="Helical" evidence="5">
    <location>
        <begin position="447"/>
        <end position="467"/>
    </location>
</feature>
<evidence type="ECO:0000256" key="2">
    <source>
        <dbReference type="ARBA" id="ARBA00022692"/>
    </source>
</evidence>
<feature type="transmembrane region" description="Helical" evidence="5">
    <location>
        <begin position="142"/>
        <end position="162"/>
    </location>
</feature>
<name>A0A2K8Z797_9BACT</name>
<feature type="transmembrane region" description="Helical" evidence="5">
    <location>
        <begin position="413"/>
        <end position="435"/>
    </location>
</feature>
<feature type="transmembrane region" description="Helical" evidence="5">
    <location>
        <begin position="284"/>
        <end position="314"/>
    </location>
</feature>